<evidence type="ECO:0000256" key="3">
    <source>
        <dbReference type="SAM" id="Phobius"/>
    </source>
</evidence>
<evidence type="ECO:0008006" key="8">
    <source>
        <dbReference type="Google" id="ProtNLM"/>
    </source>
</evidence>
<dbReference type="Pfam" id="PF01549">
    <property type="entry name" value="ShK"/>
    <property type="match status" value="1"/>
</dbReference>
<evidence type="ECO:0000313" key="6">
    <source>
        <dbReference type="EMBL" id="RMX61558.1"/>
    </source>
</evidence>
<feature type="domain" description="Apple" evidence="4">
    <location>
        <begin position="65"/>
        <end position="151"/>
    </location>
</feature>
<keyword evidence="3" id="KW-0472">Membrane</keyword>
<reference evidence="6 7" key="1">
    <citation type="journal article" date="2018" name="Sci. Rep.">
        <title>Comparative analysis of the Pocillopora damicornis genome highlights role of immune system in coral evolution.</title>
        <authorList>
            <person name="Cunning R."/>
            <person name="Bay R.A."/>
            <person name="Gillette P."/>
            <person name="Baker A.C."/>
            <person name="Traylor-Knowles N."/>
        </authorList>
    </citation>
    <scope>NUCLEOTIDE SEQUENCE [LARGE SCALE GENOMIC DNA]</scope>
    <source>
        <strain evidence="6">RSMAS</strain>
        <tissue evidence="6">Whole animal</tissue>
    </source>
</reference>
<accession>A0A3M6VBM0</accession>
<protein>
    <recommendedName>
        <fullName evidence="8">ShKT domain-containing protein</fullName>
    </recommendedName>
</protein>
<keyword evidence="3" id="KW-0812">Transmembrane</keyword>
<dbReference type="InterPro" id="IPR003609">
    <property type="entry name" value="Pan_app"/>
</dbReference>
<comment type="caution">
    <text evidence="6">The sequence shown here is derived from an EMBL/GenBank/DDBJ whole genome shotgun (WGS) entry which is preliminary data.</text>
</comment>
<evidence type="ECO:0000256" key="1">
    <source>
        <dbReference type="ARBA" id="ARBA00022656"/>
    </source>
</evidence>
<dbReference type="SMART" id="SM00473">
    <property type="entry name" value="PAN_AP"/>
    <property type="match status" value="1"/>
</dbReference>
<dbReference type="SMART" id="SM00254">
    <property type="entry name" value="ShKT"/>
    <property type="match status" value="1"/>
</dbReference>
<keyword evidence="7" id="KW-1185">Reference proteome</keyword>
<dbReference type="AlphaFoldDB" id="A0A3M6VBM0"/>
<evidence type="ECO:0000256" key="2">
    <source>
        <dbReference type="PROSITE-ProRule" id="PRU01005"/>
    </source>
</evidence>
<dbReference type="Gene3D" id="3.50.4.10">
    <property type="entry name" value="Hepatocyte Growth Factor"/>
    <property type="match status" value="1"/>
</dbReference>
<evidence type="ECO:0000259" key="4">
    <source>
        <dbReference type="PROSITE" id="PS50948"/>
    </source>
</evidence>
<dbReference type="PROSITE" id="PS51670">
    <property type="entry name" value="SHKT"/>
    <property type="match status" value="1"/>
</dbReference>
<evidence type="ECO:0000259" key="5">
    <source>
        <dbReference type="PROSITE" id="PS51670"/>
    </source>
</evidence>
<dbReference type="OrthoDB" id="5982649at2759"/>
<gene>
    <name evidence="6" type="ORF">pdam_00013728</name>
</gene>
<keyword evidence="3" id="KW-1133">Transmembrane helix</keyword>
<organism evidence="6 7">
    <name type="scientific">Pocillopora damicornis</name>
    <name type="common">Cauliflower coral</name>
    <name type="synonym">Millepora damicornis</name>
    <dbReference type="NCBI Taxonomy" id="46731"/>
    <lineage>
        <taxon>Eukaryota</taxon>
        <taxon>Metazoa</taxon>
        <taxon>Cnidaria</taxon>
        <taxon>Anthozoa</taxon>
        <taxon>Hexacorallia</taxon>
        <taxon>Scleractinia</taxon>
        <taxon>Astrocoeniina</taxon>
        <taxon>Pocilloporidae</taxon>
        <taxon>Pocillopora</taxon>
    </lineage>
</organism>
<feature type="disulfide bond" evidence="2">
    <location>
        <begin position="6"/>
        <end position="40"/>
    </location>
</feature>
<dbReference type="InterPro" id="IPR003582">
    <property type="entry name" value="ShKT_dom"/>
</dbReference>
<feature type="domain" description="ShKT" evidence="5">
    <location>
        <begin position="6"/>
        <end position="40"/>
    </location>
</feature>
<evidence type="ECO:0000313" key="7">
    <source>
        <dbReference type="Proteomes" id="UP000275408"/>
    </source>
</evidence>
<dbReference type="Pfam" id="PF00024">
    <property type="entry name" value="PAN_1"/>
    <property type="match status" value="1"/>
</dbReference>
<feature type="transmembrane region" description="Helical" evidence="3">
    <location>
        <begin position="178"/>
        <end position="199"/>
    </location>
</feature>
<name>A0A3M6VBM0_POCDA</name>
<keyword evidence="1" id="KW-0800">Toxin</keyword>
<dbReference type="EMBL" id="RCHS01000009">
    <property type="protein sequence ID" value="RMX61558.1"/>
    <property type="molecule type" value="Genomic_DNA"/>
</dbReference>
<dbReference type="GO" id="GO:0090729">
    <property type="term" value="F:toxin activity"/>
    <property type="evidence" value="ECO:0007669"/>
    <property type="project" value="UniProtKB-KW"/>
</dbReference>
<sequence length="232" mass="26489">MAPASCSDRGYFCWIWKTTGKCKRTSDYAVYQCQKTCNFCPVPTEAPKPTDIPPTFTTTDQPSECHLEKLLPISRERVRDKQLQGHVIYHQSVVSEIQCEDLCLRIPRCLAYNYQYSGKHDENERACELMNSVVDVKSSVGFSFRLFERNRANKVRGEVIDIEILLLEFRRGAFTGSFPVYFSCFSFVGLFLSKTRIFIAHSRTMPEGRARTGNPVTITTVLCAVDPDVERT</sequence>
<dbReference type="PROSITE" id="PS50948">
    <property type="entry name" value="PAN"/>
    <property type="match status" value="1"/>
</dbReference>
<keyword evidence="2" id="KW-1015">Disulfide bond</keyword>
<comment type="caution">
    <text evidence="2">Lacks conserved residue(s) required for the propagation of feature annotation.</text>
</comment>
<proteinExistence type="predicted"/>
<dbReference type="Proteomes" id="UP000275408">
    <property type="component" value="Unassembled WGS sequence"/>
</dbReference>